<name>A0ABQ6IFS3_9MICO</name>
<comment type="caution">
    <text evidence="2">The sequence shown here is derived from an EMBL/GenBank/DDBJ whole genome shotgun (WGS) entry which is preliminary data.</text>
</comment>
<feature type="region of interest" description="Disordered" evidence="1">
    <location>
        <begin position="18"/>
        <end position="63"/>
    </location>
</feature>
<gene>
    <name evidence="2" type="ORF">GCM10025876_21870</name>
</gene>
<dbReference type="EMBL" id="BSUN01000001">
    <property type="protein sequence ID" value="GMA35983.1"/>
    <property type="molecule type" value="Genomic_DNA"/>
</dbReference>
<reference evidence="3" key="1">
    <citation type="journal article" date="2019" name="Int. J. Syst. Evol. Microbiol.">
        <title>The Global Catalogue of Microorganisms (GCM) 10K type strain sequencing project: providing services to taxonomists for standard genome sequencing and annotation.</title>
        <authorList>
            <consortium name="The Broad Institute Genomics Platform"/>
            <consortium name="The Broad Institute Genome Sequencing Center for Infectious Disease"/>
            <person name="Wu L."/>
            <person name="Ma J."/>
        </authorList>
    </citation>
    <scope>NUCLEOTIDE SEQUENCE [LARGE SCALE GENOMIC DNA]</scope>
    <source>
        <strain evidence="3">NBRC 112299</strain>
    </source>
</reference>
<keyword evidence="3" id="KW-1185">Reference proteome</keyword>
<dbReference type="Proteomes" id="UP001157125">
    <property type="component" value="Unassembled WGS sequence"/>
</dbReference>
<feature type="compositionally biased region" description="Low complexity" evidence="1">
    <location>
        <begin position="38"/>
        <end position="51"/>
    </location>
</feature>
<accession>A0ABQ6IFS3</accession>
<evidence type="ECO:0000313" key="3">
    <source>
        <dbReference type="Proteomes" id="UP001157125"/>
    </source>
</evidence>
<evidence type="ECO:0000256" key="1">
    <source>
        <dbReference type="SAM" id="MobiDB-lite"/>
    </source>
</evidence>
<proteinExistence type="predicted"/>
<organism evidence="2 3">
    <name type="scientific">Demequina litorisediminis</name>
    <dbReference type="NCBI Taxonomy" id="1849022"/>
    <lineage>
        <taxon>Bacteria</taxon>
        <taxon>Bacillati</taxon>
        <taxon>Actinomycetota</taxon>
        <taxon>Actinomycetes</taxon>
        <taxon>Micrococcales</taxon>
        <taxon>Demequinaceae</taxon>
        <taxon>Demequina</taxon>
    </lineage>
</organism>
<sequence>MDLVLTAQAECLPANLVNARPAPKTLPDNPLATASPEPSASPKARRTASSAPRRRERGDLPVG</sequence>
<protein>
    <submittedName>
        <fullName evidence="2">Uncharacterized protein</fullName>
    </submittedName>
</protein>
<evidence type="ECO:0000313" key="2">
    <source>
        <dbReference type="EMBL" id="GMA35983.1"/>
    </source>
</evidence>